<dbReference type="EMBL" id="FOPP01000013">
    <property type="protein sequence ID" value="SFH45393.1"/>
    <property type="molecule type" value="Genomic_DNA"/>
</dbReference>
<dbReference type="GO" id="GO:0046872">
    <property type="term" value="F:metal ion binding"/>
    <property type="evidence" value="ECO:0007669"/>
    <property type="project" value="UniProtKB-KW"/>
</dbReference>
<comment type="PTM">
    <text evidence="8">Binds 2 heme groups per subunit.</text>
</comment>
<dbReference type="SUPFAM" id="SSF46626">
    <property type="entry name" value="Cytochrome c"/>
    <property type="match status" value="2"/>
</dbReference>
<feature type="binding site" description="covalent" evidence="8">
    <location>
        <position position="81"/>
    </location>
    <ligand>
        <name>heme c</name>
        <dbReference type="ChEBI" id="CHEBI:61717"/>
        <label>1</label>
    </ligand>
</feature>
<dbReference type="AlphaFoldDB" id="A0A1I3A5I9"/>
<feature type="binding site" description="covalent" evidence="8">
    <location>
        <position position="223"/>
    </location>
    <ligand>
        <name>heme c</name>
        <dbReference type="ChEBI" id="CHEBI:61717"/>
        <label>2</label>
    </ligand>
</feature>
<dbReference type="PIRSF" id="PIRSF000294">
    <property type="entry name" value="Cytochrome-c_peroxidase"/>
    <property type="match status" value="1"/>
</dbReference>
<evidence type="ECO:0000313" key="12">
    <source>
        <dbReference type="EMBL" id="SFH45393.1"/>
    </source>
</evidence>
<gene>
    <name evidence="12" type="ORF">SAMN04489864_11323</name>
</gene>
<reference evidence="12 13" key="1">
    <citation type="submission" date="2016-10" db="EMBL/GenBank/DDBJ databases">
        <authorList>
            <person name="de Groot N.N."/>
        </authorList>
    </citation>
    <scope>NUCLEOTIDE SEQUENCE [LARGE SCALE GENOMIC DNA]</scope>
    <source>
        <strain evidence="12 13">DSM 18684</strain>
    </source>
</reference>
<organism evidence="12 13">
    <name type="scientific">Pedobacter insulae</name>
    <dbReference type="NCBI Taxonomy" id="414048"/>
    <lineage>
        <taxon>Bacteria</taxon>
        <taxon>Pseudomonadati</taxon>
        <taxon>Bacteroidota</taxon>
        <taxon>Sphingobacteriia</taxon>
        <taxon>Sphingobacteriales</taxon>
        <taxon>Sphingobacteriaceae</taxon>
        <taxon>Pedobacter</taxon>
    </lineage>
</organism>
<evidence type="ECO:0000256" key="9">
    <source>
        <dbReference type="PIRSR" id="PIRSR000294-2"/>
    </source>
</evidence>
<evidence type="ECO:0000256" key="1">
    <source>
        <dbReference type="ARBA" id="ARBA00004418"/>
    </source>
</evidence>
<dbReference type="OrthoDB" id="9805202at2"/>
<keyword evidence="5" id="KW-0574">Periplasm</keyword>
<feature type="signal peptide" evidence="10">
    <location>
        <begin position="1"/>
        <end position="23"/>
    </location>
</feature>
<keyword evidence="3 9" id="KW-0479">Metal-binding</keyword>
<proteinExistence type="predicted"/>
<feature type="binding site" description="covalent" evidence="8">
    <location>
        <position position="226"/>
    </location>
    <ligand>
        <name>heme c</name>
        <dbReference type="ChEBI" id="CHEBI:61717"/>
        <label>2</label>
    </ligand>
</feature>
<dbReference type="InterPro" id="IPR051395">
    <property type="entry name" value="Cytochrome_c_Peroxidase/MauG"/>
</dbReference>
<protein>
    <submittedName>
        <fullName evidence="12">Cytochrome c peroxidase</fullName>
    </submittedName>
</protein>
<feature type="chain" id="PRO_5011716129" evidence="10">
    <location>
        <begin position="24"/>
        <end position="348"/>
    </location>
</feature>
<dbReference type="InterPro" id="IPR026259">
    <property type="entry name" value="MauG/Cytc_peroxidase"/>
</dbReference>
<keyword evidence="12" id="KW-0575">Peroxidase</keyword>
<comment type="cofactor">
    <cofactor evidence="8">
        <name>heme</name>
        <dbReference type="ChEBI" id="CHEBI:30413"/>
    </cofactor>
    <text evidence="8">Binds 2 heme groups.</text>
</comment>
<dbReference type="Proteomes" id="UP000199666">
    <property type="component" value="Unassembled WGS sequence"/>
</dbReference>
<evidence type="ECO:0000313" key="13">
    <source>
        <dbReference type="Proteomes" id="UP000199666"/>
    </source>
</evidence>
<accession>A0A1I3A5I9</accession>
<evidence type="ECO:0000256" key="4">
    <source>
        <dbReference type="ARBA" id="ARBA00022729"/>
    </source>
</evidence>
<dbReference type="PROSITE" id="PS51257">
    <property type="entry name" value="PROKAR_LIPOPROTEIN"/>
    <property type="match status" value="1"/>
</dbReference>
<dbReference type="PROSITE" id="PS51007">
    <property type="entry name" value="CYTC"/>
    <property type="match status" value="1"/>
</dbReference>
<dbReference type="InterPro" id="IPR036909">
    <property type="entry name" value="Cyt_c-like_dom_sf"/>
</dbReference>
<feature type="binding site" description="axial binding residue" evidence="9">
    <location>
        <position position="227"/>
    </location>
    <ligand>
        <name>heme c</name>
        <dbReference type="ChEBI" id="CHEBI:61717"/>
        <label>2</label>
    </ligand>
    <ligandPart>
        <name>Fe</name>
        <dbReference type="ChEBI" id="CHEBI:18248"/>
    </ligandPart>
</feature>
<name>A0A1I3A5I9_9SPHI</name>
<dbReference type="STRING" id="414048.SAMN04489864_11323"/>
<evidence type="ECO:0000256" key="5">
    <source>
        <dbReference type="ARBA" id="ARBA00022764"/>
    </source>
</evidence>
<keyword evidence="2 8" id="KW-0349">Heme</keyword>
<dbReference type="GO" id="GO:0009055">
    <property type="term" value="F:electron transfer activity"/>
    <property type="evidence" value="ECO:0007669"/>
    <property type="project" value="InterPro"/>
</dbReference>
<dbReference type="Pfam" id="PF03150">
    <property type="entry name" value="CCP_MauG"/>
    <property type="match status" value="1"/>
</dbReference>
<feature type="domain" description="Cytochrome c" evidence="11">
    <location>
        <begin position="210"/>
        <end position="335"/>
    </location>
</feature>
<dbReference type="PANTHER" id="PTHR30600">
    <property type="entry name" value="CYTOCHROME C PEROXIDASE-RELATED"/>
    <property type="match status" value="1"/>
</dbReference>
<evidence type="ECO:0000256" key="2">
    <source>
        <dbReference type="ARBA" id="ARBA00022617"/>
    </source>
</evidence>
<evidence type="ECO:0000259" key="11">
    <source>
        <dbReference type="PROSITE" id="PS51007"/>
    </source>
</evidence>
<keyword evidence="6" id="KW-0560">Oxidoreductase</keyword>
<keyword evidence="4 10" id="KW-0732">Signal</keyword>
<keyword evidence="13" id="KW-1185">Reference proteome</keyword>
<evidence type="ECO:0000256" key="3">
    <source>
        <dbReference type="ARBA" id="ARBA00022723"/>
    </source>
</evidence>
<feature type="binding site" description="covalent" evidence="8">
    <location>
        <position position="78"/>
    </location>
    <ligand>
        <name>heme c</name>
        <dbReference type="ChEBI" id="CHEBI:61717"/>
        <label>1</label>
    </ligand>
</feature>
<dbReference type="GO" id="GO:0042597">
    <property type="term" value="C:periplasmic space"/>
    <property type="evidence" value="ECO:0007669"/>
    <property type="project" value="UniProtKB-SubCell"/>
</dbReference>
<keyword evidence="7 9" id="KW-0408">Iron</keyword>
<dbReference type="InterPro" id="IPR004852">
    <property type="entry name" value="Di-haem_cyt_c_peroxidsae"/>
</dbReference>
<sequence length="348" mass="39325">MGTKHWIIMIACCLFIIACKKSADLIEDTTLFGGFTKPANFPEPSYNFANNTITKAGFELGRNLFYEGRLSRNNTISCGSCHMQSAAFTQHGHDVSHGIDDRLGVRNSPPIMNLAWNKAFMWGGGVYDLDLQPIVPITAHEEMDEQIDRVMDKLSQLPKYQQLFKAAYGSAEITTAKLMKALSQFMLMCISSDSKYDQVMRKEQHVAFSELEQEGLLFFREKCAACHTEPLFTDGKFRNSGLLPSEIDDQGLYESTLNVTDRYKFKVPSLRNLRYTAPYMHDGRFLTLDVVLAHYDHQVADLPNLDPFLTQRPGLGISLSPSERQALLAFLNTLNDEKFINNPLLAEQ</sequence>
<dbReference type="InterPro" id="IPR009056">
    <property type="entry name" value="Cyt_c-like_dom"/>
</dbReference>
<comment type="subcellular location">
    <subcellularLocation>
        <location evidence="1">Periplasm</location>
    </subcellularLocation>
</comment>
<evidence type="ECO:0000256" key="7">
    <source>
        <dbReference type="ARBA" id="ARBA00023004"/>
    </source>
</evidence>
<feature type="binding site" description="axial binding residue" evidence="9">
    <location>
        <position position="82"/>
    </location>
    <ligand>
        <name>heme c</name>
        <dbReference type="ChEBI" id="CHEBI:61717"/>
        <label>1</label>
    </ligand>
    <ligandPart>
        <name>Fe</name>
        <dbReference type="ChEBI" id="CHEBI:18248"/>
    </ligandPart>
</feature>
<evidence type="ECO:0000256" key="8">
    <source>
        <dbReference type="PIRSR" id="PIRSR000294-1"/>
    </source>
</evidence>
<evidence type="ECO:0000256" key="6">
    <source>
        <dbReference type="ARBA" id="ARBA00023002"/>
    </source>
</evidence>
<dbReference type="GO" id="GO:0004130">
    <property type="term" value="F:cytochrome-c peroxidase activity"/>
    <property type="evidence" value="ECO:0007669"/>
    <property type="project" value="TreeGrafter"/>
</dbReference>
<dbReference type="Gene3D" id="1.10.760.10">
    <property type="entry name" value="Cytochrome c-like domain"/>
    <property type="match status" value="2"/>
</dbReference>
<evidence type="ECO:0000256" key="10">
    <source>
        <dbReference type="SAM" id="SignalP"/>
    </source>
</evidence>
<dbReference type="GO" id="GO:0020037">
    <property type="term" value="F:heme binding"/>
    <property type="evidence" value="ECO:0007669"/>
    <property type="project" value="InterPro"/>
</dbReference>